<dbReference type="PANTHER" id="PTHR12184">
    <property type="entry name" value="UBIQUINOL-CYTOCHROME C REDUCTASE COMPLEX ASSEMBLY FACTOR 1 FAMILY MEMBER"/>
    <property type="match status" value="1"/>
</dbReference>
<evidence type="ECO:0000313" key="5">
    <source>
        <dbReference type="Proteomes" id="UP000252132"/>
    </source>
</evidence>
<evidence type="ECO:0000256" key="1">
    <source>
        <dbReference type="ARBA" id="ARBA00006407"/>
    </source>
</evidence>
<dbReference type="AlphaFoldDB" id="A0A368E0C4"/>
<dbReference type="EMBL" id="QOQF01000007">
    <property type="protein sequence ID" value="RCL77550.1"/>
    <property type="molecule type" value="Genomic_DNA"/>
</dbReference>
<dbReference type="PANTHER" id="PTHR12184:SF1">
    <property type="entry name" value="UBIQUINOL-CYTOCHROME-C REDUCTASE COMPLEX ASSEMBLY FACTOR 1"/>
    <property type="match status" value="1"/>
</dbReference>
<organism evidence="4 5">
    <name type="scientific">PS1 clade bacterium</name>
    <dbReference type="NCBI Taxonomy" id="2175152"/>
    <lineage>
        <taxon>Bacteria</taxon>
        <taxon>Pseudomonadati</taxon>
        <taxon>Pseudomonadota</taxon>
        <taxon>Alphaproteobacteria</taxon>
        <taxon>PS1 clade</taxon>
    </lineage>
</organism>
<name>A0A368E0C4_9PROT</name>
<gene>
    <name evidence="4" type="ORF">DBW69_02995</name>
</gene>
<sequence>MRHLILSLVNSFKSLLGMNKEMDLYLPVYTAIMNQARKPVLYGEQGANDDFDGRFEILVMHIYLVLRRLKADGQGRHGAGQVIFDLFFRDMDQAMREMGVGDLSVSKKIKKMAEAFYGRVAAYDEVIDAGKDQLTSVIHRNLFAESEGDDNQTRAEGLATYMTEMDVSLGKIPLNRLLSRDIFSFDNKTG</sequence>
<protein>
    <submittedName>
        <fullName evidence="4">Ubiquinol-cytochrome C chaperone</fullName>
    </submittedName>
</protein>
<proteinExistence type="inferred from homology"/>
<accession>A0A368E0C4</accession>
<comment type="similarity">
    <text evidence="2">Belongs to the UPF0174 family.</text>
</comment>
<dbReference type="InterPro" id="IPR021150">
    <property type="entry name" value="Ubiq_cyt_c_chap"/>
</dbReference>
<evidence type="ECO:0000256" key="2">
    <source>
        <dbReference type="ARBA" id="ARBA00006436"/>
    </source>
</evidence>
<evidence type="ECO:0000313" key="4">
    <source>
        <dbReference type="EMBL" id="RCL77550.1"/>
    </source>
</evidence>
<dbReference type="Proteomes" id="UP000252132">
    <property type="component" value="Unassembled WGS sequence"/>
</dbReference>
<feature type="domain" description="Ubiquinol-cytochrome c chaperone" evidence="3">
    <location>
        <begin position="46"/>
        <end position="180"/>
    </location>
</feature>
<comment type="similarity">
    <text evidence="1">Belongs to the CBP3 family.</text>
</comment>
<evidence type="ECO:0000259" key="3">
    <source>
        <dbReference type="Pfam" id="PF03981"/>
    </source>
</evidence>
<dbReference type="InterPro" id="IPR007129">
    <property type="entry name" value="Ubiqinol_cyt_c_chaperone_CPB3"/>
</dbReference>
<dbReference type="Pfam" id="PF03981">
    <property type="entry name" value="Ubiq_cyt_C_chap"/>
    <property type="match status" value="1"/>
</dbReference>
<comment type="caution">
    <text evidence="4">The sequence shown here is derived from an EMBL/GenBank/DDBJ whole genome shotgun (WGS) entry which is preliminary data.</text>
</comment>
<reference evidence="4 5" key="1">
    <citation type="journal article" date="2018" name="Microbiome">
        <title>Fine metagenomic profile of the Mediterranean stratified and mixed water columns revealed by assembly and recruitment.</title>
        <authorList>
            <person name="Haro-Moreno J.M."/>
            <person name="Lopez-Perez M."/>
            <person name="De La Torre J.R."/>
            <person name="Picazo A."/>
            <person name="Camacho A."/>
            <person name="Rodriguez-Valera F."/>
        </authorList>
    </citation>
    <scope>NUCLEOTIDE SEQUENCE [LARGE SCALE GENOMIC DNA]</scope>
    <source>
        <strain evidence="4">MED-G55</strain>
    </source>
</reference>